<reference evidence="13" key="1">
    <citation type="journal article" date="2023" name="IScience">
        <title>Live-bearing cockroach genome reveals convergent evolutionary mechanisms linked to viviparity in insects and beyond.</title>
        <authorList>
            <person name="Fouks B."/>
            <person name="Harrison M.C."/>
            <person name="Mikhailova A.A."/>
            <person name="Marchal E."/>
            <person name="English S."/>
            <person name="Carruthers M."/>
            <person name="Jennings E.C."/>
            <person name="Chiamaka E.L."/>
            <person name="Frigard R.A."/>
            <person name="Pippel M."/>
            <person name="Attardo G.M."/>
            <person name="Benoit J.B."/>
            <person name="Bornberg-Bauer E."/>
            <person name="Tobe S.S."/>
        </authorList>
    </citation>
    <scope>NUCLEOTIDE SEQUENCE</scope>
    <source>
        <strain evidence="13">Stay&amp;Tobe</strain>
    </source>
</reference>
<organism evidence="13 14">
    <name type="scientific">Diploptera punctata</name>
    <name type="common">Pacific beetle cockroach</name>
    <dbReference type="NCBI Taxonomy" id="6984"/>
    <lineage>
        <taxon>Eukaryota</taxon>
        <taxon>Metazoa</taxon>
        <taxon>Ecdysozoa</taxon>
        <taxon>Arthropoda</taxon>
        <taxon>Hexapoda</taxon>
        <taxon>Insecta</taxon>
        <taxon>Pterygota</taxon>
        <taxon>Neoptera</taxon>
        <taxon>Polyneoptera</taxon>
        <taxon>Dictyoptera</taxon>
        <taxon>Blattodea</taxon>
        <taxon>Blaberoidea</taxon>
        <taxon>Blaberidae</taxon>
        <taxon>Diplopterinae</taxon>
        <taxon>Diploptera</taxon>
    </lineage>
</organism>
<comment type="similarity">
    <text evidence="4">Belongs to the cytochrome P450 family.</text>
</comment>
<evidence type="ECO:0000313" key="14">
    <source>
        <dbReference type="Proteomes" id="UP001233999"/>
    </source>
</evidence>
<keyword evidence="6" id="KW-0479">Metal-binding</keyword>
<keyword evidence="12" id="KW-0472">Membrane</keyword>
<evidence type="ECO:0000256" key="12">
    <source>
        <dbReference type="ARBA" id="ARBA00023136"/>
    </source>
</evidence>
<dbReference type="Proteomes" id="UP001233999">
    <property type="component" value="Unassembled WGS sequence"/>
</dbReference>
<accession>A0AAD8EBZ2</accession>
<dbReference type="InterPro" id="IPR001128">
    <property type="entry name" value="Cyt_P450"/>
</dbReference>
<evidence type="ECO:0000256" key="6">
    <source>
        <dbReference type="ARBA" id="ARBA00022723"/>
    </source>
</evidence>
<evidence type="ECO:0000256" key="8">
    <source>
        <dbReference type="ARBA" id="ARBA00022848"/>
    </source>
</evidence>
<dbReference type="GO" id="GO:0020037">
    <property type="term" value="F:heme binding"/>
    <property type="evidence" value="ECO:0007669"/>
    <property type="project" value="InterPro"/>
</dbReference>
<keyword evidence="7" id="KW-0256">Endoplasmic reticulum</keyword>
<dbReference type="GO" id="GO:0005789">
    <property type="term" value="C:endoplasmic reticulum membrane"/>
    <property type="evidence" value="ECO:0007669"/>
    <property type="project" value="UniProtKB-SubCell"/>
</dbReference>
<evidence type="ECO:0000256" key="4">
    <source>
        <dbReference type="ARBA" id="ARBA00010617"/>
    </source>
</evidence>
<dbReference type="GO" id="GO:0005506">
    <property type="term" value="F:iron ion binding"/>
    <property type="evidence" value="ECO:0007669"/>
    <property type="project" value="InterPro"/>
</dbReference>
<dbReference type="PANTHER" id="PTHR24291">
    <property type="entry name" value="CYTOCHROME P450 FAMILY 4"/>
    <property type="match status" value="1"/>
</dbReference>
<keyword evidence="9" id="KW-0560">Oxidoreductase</keyword>
<evidence type="ECO:0000256" key="3">
    <source>
        <dbReference type="ARBA" id="ARBA00004406"/>
    </source>
</evidence>
<feature type="non-terminal residue" evidence="13">
    <location>
        <position position="1"/>
    </location>
</feature>
<dbReference type="PANTHER" id="PTHR24291:SF189">
    <property type="entry name" value="CYTOCHROME P450 4C3-RELATED"/>
    <property type="match status" value="1"/>
</dbReference>
<protein>
    <recommendedName>
        <fullName evidence="15">Cytochrome P450</fullName>
    </recommendedName>
</protein>
<keyword evidence="8" id="KW-0492">Microsome</keyword>
<evidence type="ECO:0000256" key="7">
    <source>
        <dbReference type="ARBA" id="ARBA00022824"/>
    </source>
</evidence>
<evidence type="ECO:0000256" key="11">
    <source>
        <dbReference type="ARBA" id="ARBA00023033"/>
    </source>
</evidence>
<keyword evidence="5" id="KW-0349">Heme</keyword>
<dbReference type="GO" id="GO:0016705">
    <property type="term" value="F:oxidoreductase activity, acting on paired donors, with incorporation or reduction of molecular oxygen"/>
    <property type="evidence" value="ECO:0007669"/>
    <property type="project" value="InterPro"/>
</dbReference>
<reference evidence="13" key="2">
    <citation type="submission" date="2023-05" db="EMBL/GenBank/DDBJ databases">
        <authorList>
            <person name="Fouks B."/>
        </authorList>
    </citation>
    <scope>NUCLEOTIDE SEQUENCE</scope>
    <source>
        <strain evidence="13">Stay&amp;Tobe</strain>
        <tissue evidence="13">Testes</tissue>
    </source>
</reference>
<comment type="caution">
    <text evidence="13">The sequence shown here is derived from an EMBL/GenBank/DDBJ whole genome shotgun (WGS) entry which is preliminary data.</text>
</comment>
<dbReference type="InterPro" id="IPR036396">
    <property type="entry name" value="Cyt_P450_sf"/>
</dbReference>
<evidence type="ECO:0000256" key="5">
    <source>
        <dbReference type="ARBA" id="ARBA00022617"/>
    </source>
</evidence>
<dbReference type="AlphaFoldDB" id="A0AAD8EBZ2"/>
<comment type="cofactor">
    <cofactor evidence="1">
        <name>heme</name>
        <dbReference type="ChEBI" id="CHEBI:30413"/>
    </cofactor>
</comment>
<gene>
    <name evidence="13" type="ORF">L9F63_020796</name>
</gene>
<dbReference type="Gene3D" id="1.10.630.10">
    <property type="entry name" value="Cytochrome P450"/>
    <property type="match status" value="1"/>
</dbReference>
<dbReference type="EMBL" id="JASPKZ010007348">
    <property type="protein sequence ID" value="KAJ9584860.1"/>
    <property type="molecule type" value="Genomic_DNA"/>
</dbReference>
<comment type="subcellular location">
    <subcellularLocation>
        <location evidence="3">Endoplasmic reticulum membrane</location>
        <topology evidence="3">Peripheral membrane protein</topology>
    </subcellularLocation>
    <subcellularLocation>
        <location evidence="2">Microsome membrane</location>
        <topology evidence="2">Peripheral membrane protein</topology>
    </subcellularLocation>
</comment>
<evidence type="ECO:0008006" key="15">
    <source>
        <dbReference type="Google" id="ProtNLM"/>
    </source>
</evidence>
<name>A0AAD8EBZ2_DIPPU</name>
<evidence type="ECO:0000256" key="1">
    <source>
        <dbReference type="ARBA" id="ARBA00001971"/>
    </source>
</evidence>
<dbReference type="SUPFAM" id="SSF48264">
    <property type="entry name" value="Cytochrome P450"/>
    <property type="match status" value="1"/>
</dbReference>
<evidence type="ECO:0000256" key="10">
    <source>
        <dbReference type="ARBA" id="ARBA00023004"/>
    </source>
</evidence>
<proteinExistence type="inferred from homology"/>
<dbReference type="Pfam" id="PF00067">
    <property type="entry name" value="p450"/>
    <property type="match status" value="1"/>
</dbReference>
<feature type="non-terminal residue" evidence="13">
    <location>
        <position position="315"/>
    </location>
</feature>
<evidence type="ECO:0000256" key="2">
    <source>
        <dbReference type="ARBA" id="ARBA00004174"/>
    </source>
</evidence>
<keyword evidence="10" id="KW-0408">Iron</keyword>
<keyword evidence="14" id="KW-1185">Reference proteome</keyword>
<keyword evidence="11" id="KW-0503">Monooxygenase</keyword>
<evidence type="ECO:0000313" key="13">
    <source>
        <dbReference type="EMBL" id="KAJ9584860.1"/>
    </source>
</evidence>
<dbReference type="GO" id="GO:0004497">
    <property type="term" value="F:monooxygenase activity"/>
    <property type="evidence" value="ECO:0007669"/>
    <property type="project" value="UniProtKB-KW"/>
</dbReference>
<sequence length="315" mass="36189">IIVVITISKHLANFIEFRTKIYKLPQLKGHMVFGNMLCTLVPPNPCSLQVVLAVFVSMLRDQTTFNAELLESVGRPVTEGPPMSVWWLASFPIIQIHHPEHLEVILGNVKYIEKSWFYTFLQPWLGTGLITSEGSKWRPHRKMLTPTFHFKILENFIEVFTRNSETLVKNLKSNIGAENVDIFPYISSCALDIICESSMGVKINAQDQENKSDYVEAESNVDAFVFSRMMSPWLFPDFLYNLSPAGKRFKKHVNTIQTVTDNVIRDRRRLFNEKNDLVQQRRPTPDLSDLANIYIQGNDNCKRNLSRGLISPVDK</sequence>
<dbReference type="InterPro" id="IPR050196">
    <property type="entry name" value="Cytochrome_P450_Monoox"/>
</dbReference>
<evidence type="ECO:0000256" key="9">
    <source>
        <dbReference type="ARBA" id="ARBA00023002"/>
    </source>
</evidence>